<sequence>MVGSKKYIYMLFIYLSVTYIYLIIYAIINKYKMDDMLFMLRIYSWMLLIHFGVLICGKKTLFNYIKNTFGLQIFMLVLGFIYLLVYLFIIFNTTDFNRYMWSFVGLGIVSAAFCTFFYLRIIEE</sequence>
<dbReference type="Proteomes" id="UP000011705">
    <property type="component" value="Chromosome"/>
</dbReference>
<keyword evidence="1" id="KW-1133">Transmembrane helix</keyword>
<proteinExistence type="predicted"/>
<protein>
    <submittedName>
        <fullName evidence="2">Uncharacterized protein</fullName>
    </submittedName>
</protein>
<dbReference type="AlphaFoldDB" id="A0A0E2E7X5"/>
<evidence type="ECO:0000313" key="2">
    <source>
        <dbReference type="EMBL" id="EMB34962.1"/>
    </source>
</evidence>
<feature type="transmembrane region" description="Helical" evidence="1">
    <location>
        <begin position="69"/>
        <end position="93"/>
    </location>
</feature>
<reference evidence="2" key="1">
    <citation type="submission" date="2012-01" db="EMBL/GenBank/DDBJ databases">
        <title>The Genome Sequence of Treponema denticola H-22.</title>
        <authorList>
            <consortium name="The Broad Institute Genome Sequencing Platform"/>
            <person name="Earl A."/>
            <person name="Ward D."/>
            <person name="Feldgarden M."/>
            <person name="Gevers D."/>
            <person name="Blanton J.M."/>
            <person name="Fenno C.J."/>
            <person name="Baranova O.V."/>
            <person name="Mathney J."/>
            <person name="Dewhirst F.E."/>
            <person name="Izard J."/>
            <person name="Young S.K."/>
            <person name="Zeng Q."/>
            <person name="Gargeya S."/>
            <person name="Fitzgerald M."/>
            <person name="Haas B."/>
            <person name="Abouelleil A."/>
            <person name="Alvarado L."/>
            <person name="Arachchi H.M."/>
            <person name="Berlin A."/>
            <person name="Chapman S.B."/>
            <person name="Gearin G."/>
            <person name="Goldberg J."/>
            <person name="Griggs A."/>
            <person name="Gujja S."/>
            <person name="Hansen M."/>
            <person name="Heiman D."/>
            <person name="Howarth C."/>
            <person name="Larimer J."/>
            <person name="Lui A."/>
            <person name="MacDonald P.J.P."/>
            <person name="McCowen C."/>
            <person name="Montmayeur A."/>
            <person name="Murphy C."/>
            <person name="Neiman D."/>
            <person name="Pearson M."/>
            <person name="Priest M."/>
            <person name="Roberts A."/>
            <person name="Saif S."/>
            <person name="Shea T."/>
            <person name="Sisk P."/>
            <person name="Stolte C."/>
            <person name="Sykes S."/>
            <person name="Wortman J."/>
            <person name="Nusbaum C."/>
            <person name="Birren B."/>
        </authorList>
    </citation>
    <scope>NUCLEOTIDE SEQUENCE [LARGE SCALE GENOMIC DNA]</scope>
    <source>
        <strain evidence="2">H-22</strain>
    </source>
</reference>
<feature type="transmembrane region" description="Helical" evidence="1">
    <location>
        <begin position="99"/>
        <end position="119"/>
    </location>
</feature>
<dbReference type="EMBL" id="AGDV01000006">
    <property type="protein sequence ID" value="EMB34962.1"/>
    <property type="molecule type" value="Genomic_DNA"/>
</dbReference>
<dbReference type="PATRIC" id="fig|999432.5.peg.756"/>
<feature type="transmembrane region" description="Helical" evidence="1">
    <location>
        <begin position="40"/>
        <end position="57"/>
    </location>
</feature>
<dbReference type="RefSeq" id="WP_002683533.1">
    <property type="nucleotide sequence ID" value="NZ_CM001795.1"/>
</dbReference>
<keyword evidence="1" id="KW-0812">Transmembrane</keyword>
<gene>
    <name evidence="2" type="ORF">HMPREF9726_00728</name>
</gene>
<feature type="transmembrane region" description="Helical" evidence="1">
    <location>
        <begin position="7"/>
        <end position="28"/>
    </location>
</feature>
<dbReference type="HOGENOM" id="CLU_2002886_0_0_12"/>
<name>A0A0E2E7X5_TREDN</name>
<comment type="caution">
    <text evidence="2">The sequence shown here is derived from an EMBL/GenBank/DDBJ whole genome shotgun (WGS) entry which is preliminary data.</text>
</comment>
<accession>A0A0E2E7X5</accession>
<organism evidence="2">
    <name type="scientific">Treponema denticola H-22</name>
    <dbReference type="NCBI Taxonomy" id="999432"/>
    <lineage>
        <taxon>Bacteria</taxon>
        <taxon>Pseudomonadati</taxon>
        <taxon>Spirochaetota</taxon>
        <taxon>Spirochaetia</taxon>
        <taxon>Spirochaetales</taxon>
        <taxon>Treponemataceae</taxon>
        <taxon>Treponema</taxon>
    </lineage>
</organism>
<evidence type="ECO:0000256" key="1">
    <source>
        <dbReference type="SAM" id="Phobius"/>
    </source>
</evidence>
<keyword evidence="1" id="KW-0472">Membrane</keyword>